<proteinExistence type="inferred from homology"/>
<dbReference type="PROSITE" id="PS51257">
    <property type="entry name" value="PROKAR_LIPOPROTEIN"/>
    <property type="match status" value="1"/>
</dbReference>
<protein>
    <recommendedName>
        <fullName evidence="3">N-acetylmuramoyl-L-alanine amidase</fullName>
        <ecNumber evidence="3">3.5.1.28</ecNumber>
    </recommendedName>
</protein>
<dbReference type="GO" id="GO:0008745">
    <property type="term" value="F:N-acetylmuramoyl-L-alanine amidase activity"/>
    <property type="evidence" value="ECO:0007669"/>
    <property type="project" value="UniProtKB-EC"/>
</dbReference>
<dbReference type="PANTHER" id="PTHR30417">
    <property type="entry name" value="N-ACETYLMURAMOYL-L-ALANINE AMIDASE AMID"/>
    <property type="match status" value="1"/>
</dbReference>
<dbReference type="InParanoid" id="A0A4R6QF21"/>
<dbReference type="InterPro" id="IPR051206">
    <property type="entry name" value="NAMLAA_amidase_2"/>
</dbReference>
<keyword evidence="4" id="KW-0378">Hydrolase</keyword>
<dbReference type="GO" id="GO:0019867">
    <property type="term" value="C:outer membrane"/>
    <property type="evidence" value="ECO:0007669"/>
    <property type="project" value="TreeGrafter"/>
</dbReference>
<dbReference type="SUPFAM" id="SSF47090">
    <property type="entry name" value="PGBD-like"/>
    <property type="match status" value="1"/>
</dbReference>
<evidence type="ECO:0000256" key="6">
    <source>
        <dbReference type="SAM" id="SignalP"/>
    </source>
</evidence>
<dbReference type="PANTHER" id="PTHR30417:SF1">
    <property type="entry name" value="N-ACETYLMURAMOYL-L-ALANINE AMIDASE AMID"/>
    <property type="match status" value="1"/>
</dbReference>
<dbReference type="InterPro" id="IPR036505">
    <property type="entry name" value="Amidase/PGRP_sf"/>
</dbReference>
<organism evidence="8 9">
    <name type="scientific">Roseateles toxinivorans</name>
    <dbReference type="NCBI Taxonomy" id="270368"/>
    <lineage>
        <taxon>Bacteria</taxon>
        <taxon>Pseudomonadati</taxon>
        <taxon>Pseudomonadota</taxon>
        <taxon>Betaproteobacteria</taxon>
        <taxon>Burkholderiales</taxon>
        <taxon>Sphaerotilaceae</taxon>
        <taxon>Roseateles</taxon>
    </lineage>
</organism>
<keyword evidence="6" id="KW-0732">Signal</keyword>
<comment type="caution">
    <text evidence="8">The sequence shown here is derived from an EMBL/GenBank/DDBJ whole genome shotgun (WGS) entry which is preliminary data.</text>
</comment>
<evidence type="ECO:0000256" key="3">
    <source>
        <dbReference type="ARBA" id="ARBA00011901"/>
    </source>
</evidence>
<evidence type="ECO:0000256" key="4">
    <source>
        <dbReference type="ARBA" id="ARBA00022801"/>
    </source>
</evidence>
<dbReference type="Gene3D" id="1.10.101.10">
    <property type="entry name" value="PGBD-like superfamily/PGBD"/>
    <property type="match status" value="1"/>
</dbReference>
<dbReference type="FunCoup" id="A0A4R6QF21">
    <property type="interactions" value="13"/>
</dbReference>
<reference evidence="8 9" key="1">
    <citation type="submission" date="2019-03" db="EMBL/GenBank/DDBJ databases">
        <title>Genomic Encyclopedia of Type Strains, Phase IV (KMG-IV): sequencing the most valuable type-strain genomes for metagenomic binning, comparative biology and taxonomic classification.</title>
        <authorList>
            <person name="Goeker M."/>
        </authorList>
    </citation>
    <scope>NUCLEOTIDE SEQUENCE [LARGE SCALE GENOMIC DNA]</scope>
    <source>
        <strain evidence="8 9">DSM 16998</strain>
    </source>
</reference>
<dbReference type="CDD" id="cd06583">
    <property type="entry name" value="PGRP"/>
    <property type="match status" value="1"/>
</dbReference>
<evidence type="ECO:0000256" key="2">
    <source>
        <dbReference type="ARBA" id="ARBA00007553"/>
    </source>
</evidence>
<dbReference type="Pfam" id="PF01471">
    <property type="entry name" value="PG_binding_1"/>
    <property type="match status" value="1"/>
</dbReference>
<sequence>MTPSIKSLAGPACLAAALLLSACASAPRGVLVDRSYSATGQDSRVLFIVLHYTVGNFPGALKTLTQGQVSSHYLVSDEPVRIYGLVDESRRAWHAGPSHWKSHGNLNASSIGIEIVNPGYTDTPAGRVYAPFSPRQIDEVIALVKEVAMRHEVRPERILGHNDVSPQYKQDPGPNFPWKRLAEEGLIPWPDTIVVNAKRPEFELQLPDVAWFQRRLADHGFAVPLHGELDVSTRNVISTFQMKYRPGNISGQPDAETAALLYATTSPGGMLMLKPSPSDPGAKAWTSRW</sequence>
<feature type="chain" id="PRO_5020778287" description="N-acetylmuramoyl-L-alanine amidase" evidence="6">
    <location>
        <begin position="27"/>
        <end position="289"/>
    </location>
</feature>
<dbReference type="EMBL" id="SNXS01000012">
    <property type="protein sequence ID" value="TDP61485.1"/>
    <property type="molecule type" value="Genomic_DNA"/>
</dbReference>
<evidence type="ECO:0000313" key="9">
    <source>
        <dbReference type="Proteomes" id="UP000295361"/>
    </source>
</evidence>
<keyword evidence="5" id="KW-0961">Cell wall biogenesis/degradation</keyword>
<dbReference type="SMART" id="SM00644">
    <property type="entry name" value="Ami_2"/>
    <property type="match status" value="1"/>
</dbReference>
<evidence type="ECO:0000256" key="1">
    <source>
        <dbReference type="ARBA" id="ARBA00001561"/>
    </source>
</evidence>
<dbReference type="InterPro" id="IPR002502">
    <property type="entry name" value="Amidase_domain"/>
</dbReference>
<dbReference type="InterPro" id="IPR036365">
    <property type="entry name" value="PGBD-like_sf"/>
</dbReference>
<feature type="signal peptide" evidence="6">
    <location>
        <begin position="1"/>
        <end position="26"/>
    </location>
</feature>
<comment type="catalytic activity">
    <reaction evidence="1">
        <text>Hydrolyzes the link between N-acetylmuramoyl residues and L-amino acid residues in certain cell-wall glycopeptides.</text>
        <dbReference type="EC" id="3.5.1.28"/>
    </reaction>
</comment>
<dbReference type="GO" id="GO:0071555">
    <property type="term" value="P:cell wall organization"/>
    <property type="evidence" value="ECO:0007669"/>
    <property type="project" value="UniProtKB-KW"/>
</dbReference>
<dbReference type="Gene3D" id="3.40.80.10">
    <property type="entry name" value="Peptidoglycan recognition protein-like"/>
    <property type="match status" value="1"/>
</dbReference>
<dbReference type="Pfam" id="PF01510">
    <property type="entry name" value="Amidase_2"/>
    <property type="match status" value="1"/>
</dbReference>
<dbReference type="AlphaFoldDB" id="A0A4R6QF21"/>
<dbReference type="SUPFAM" id="SSF55846">
    <property type="entry name" value="N-acetylmuramoyl-L-alanine amidase-like"/>
    <property type="match status" value="1"/>
</dbReference>
<dbReference type="RefSeq" id="WP_208115116.1">
    <property type="nucleotide sequence ID" value="NZ_SNXS01000012.1"/>
</dbReference>
<feature type="domain" description="N-acetylmuramoyl-L-alanine amidase" evidence="7">
    <location>
        <begin position="33"/>
        <end position="173"/>
    </location>
</feature>
<comment type="similarity">
    <text evidence="2">Belongs to the N-acetylmuramoyl-L-alanine amidase 2 family.</text>
</comment>
<name>A0A4R6QF21_9BURK</name>
<dbReference type="InterPro" id="IPR002477">
    <property type="entry name" value="Peptidoglycan-bd-like"/>
</dbReference>
<dbReference type="GO" id="GO:0009253">
    <property type="term" value="P:peptidoglycan catabolic process"/>
    <property type="evidence" value="ECO:0007669"/>
    <property type="project" value="InterPro"/>
</dbReference>
<evidence type="ECO:0000259" key="7">
    <source>
        <dbReference type="SMART" id="SM00644"/>
    </source>
</evidence>
<evidence type="ECO:0000256" key="5">
    <source>
        <dbReference type="ARBA" id="ARBA00023316"/>
    </source>
</evidence>
<evidence type="ECO:0000313" key="8">
    <source>
        <dbReference type="EMBL" id="TDP61485.1"/>
    </source>
</evidence>
<dbReference type="Proteomes" id="UP000295361">
    <property type="component" value="Unassembled WGS sequence"/>
</dbReference>
<gene>
    <name evidence="8" type="ORF">DES47_11234</name>
</gene>
<dbReference type="InterPro" id="IPR036366">
    <property type="entry name" value="PGBDSf"/>
</dbReference>
<dbReference type="GO" id="GO:0009254">
    <property type="term" value="P:peptidoglycan turnover"/>
    <property type="evidence" value="ECO:0007669"/>
    <property type="project" value="TreeGrafter"/>
</dbReference>
<keyword evidence="9" id="KW-1185">Reference proteome</keyword>
<dbReference type="EC" id="3.5.1.28" evidence="3"/>
<accession>A0A4R6QF21</accession>
<dbReference type="FunFam" id="3.40.80.10:FF:000003">
    <property type="entry name" value="N-acetylmuramoyl-L-alanine amidase"/>
    <property type="match status" value="1"/>
</dbReference>